<name>U6LZ36_9EIME</name>
<protein>
    <submittedName>
        <fullName evidence="2">Uncharacterized protein</fullName>
    </submittedName>
</protein>
<evidence type="ECO:0000313" key="3">
    <source>
        <dbReference type="Proteomes" id="UP000030750"/>
    </source>
</evidence>
<organism evidence="2 3">
    <name type="scientific">Eimeria brunetti</name>
    <dbReference type="NCBI Taxonomy" id="51314"/>
    <lineage>
        <taxon>Eukaryota</taxon>
        <taxon>Sar</taxon>
        <taxon>Alveolata</taxon>
        <taxon>Apicomplexa</taxon>
        <taxon>Conoidasida</taxon>
        <taxon>Coccidia</taxon>
        <taxon>Eucoccidiorida</taxon>
        <taxon>Eimeriorina</taxon>
        <taxon>Eimeriidae</taxon>
        <taxon>Eimeria</taxon>
    </lineage>
</organism>
<dbReference type="EMBL" id="HG713253">
    <property type="protein sequence ID" value="CDJ53065.1"/>
    <property type="molecule type" value="Genomic_DNA"/>
</dbReference>
<feature type="region of interest" description="Disordered" evidence="1">
    <location>
        <begin position="145"/>
        <end position="173"/>
    </location>
</feature>
<dbReference type="VEuPathDB" id="ToxoDB:EBH_0006080"/>
<keyword evidence="3" id="KW-1185">Reference proteome</keyword>
<reference evidence="2" key="2">
    <citation type="submission" date="2013-10" db="EMBL/GenBank/DDBJ databases">
        <authorList>
            <person name="Aslett M."/>
        </authorList>
    </citation>
    <scope>NUCLEOTIDE SEQUENCE [LARGE SCALE GENOMIC DNA]</scope>
    <source>
        <strain evidence="2">Houghton</strain>
    </source>
</reference>
<dbReference type="AlphaFoldDB" id="U6LZ36"/>
<dbReference type="OrthoDB" id="345491at2759"/>
<evidence type="ECO:0000256" key="1">
    <source>
        <dbReference type="SAM" id="MobiDB-lite"/>
    </source>
</evidence>
<proteinExistence type="predicted"/>
<accession>U6LZ36</accession>
<reference evidence="2" key="1">
    <citation type="submission" date="2013-10" db="EMBL/GenBank/DDBJ databases">
        <title>Genomic analysis of the causative agents of coccidiosis in chickens.</title>
        <authorList>
            <person name="Reid A.J."/>
            <person name="Blake D."/>
            <person name="Billington K."/>
            <person name="Browne H."/>
            <person name="Dunn M."/>
            <person name="Hung S."/>
            <person name="Kawahara F."/>
            <person name="Miranda-Saavedra D."/>
            <person name="Mourier T."/>
            <person name="Nagra H."/>
            <person name="Otto T.D."/>
            <person name="Rawlings N."/>
            <person name="Sanchez A."/>
            <person name="Sanders M."/>
            <person name="Subramaniam C."/>
            <person name="Tay Y."/>
            <person name="Dear P."/>
            <person name="Doerig C."/>
            <person name="Gruber A."/>
            <person name="Parkinson J."/>
            <person name="Shirley M."/>
            <person name="Wan K.L."/>
            <person name="Berriman M."/>
            <person name="Tomley F."/>
            <person name="Pain A."/>
        </authorList>
    </citation>
    <scope>NUCLEOTIDE SEQUENCE [LARGE SCALE GENOMIC DNA]</scope>
    <source>
        <strain evidence="2">Houghton</strain>
    </source>
</reference>
<sequence>MMGLADLPYLMQQRLRAGVRCYRSTSLYHRNLGFFFAGILGGSIWGTYKRKANDATNADCAAVHLTFYDLPAALLQQKDDQPSSGEQTGGRLSFQRRRAFEKIWEESARLLQKQPGYTYTQMFRRSPPDEEVKGAGLTNATDVELEHRSSGRKGVSAGIETSNGSEDAQDDQRATDYVELRVWENEESRRKADILQAPLVQKMQELGVKMDGGVYGRVFDDALVRLIQLPQ</sequence>
<gene>
    <name evidence="2" type="ORF">EBH_0006080</name>
</gene>
<dbReference type="Proteomes" id="UP000030750">
    <property type="component" value="Unassembled WGS sequence"/>
</dbReference>
<evidence type="ECO:0000313" key="2">
    <source>
        <dbReference type="EMBL" id="CDJ53065.1"/>
    </source>
</evidence>